<proteinExistence type="predicted"/>
<organism evidence="2 4">
    <name type="scientific">Sphingomonas yabuuchiae</name>
    <dbReference type="NCBI Taxonomy" id="172044"/>
    <lineage>
        <taxon>Bacteria</taxon>
        <taxon>Pseudomonadati</taxon>
        <taxon>Pseudomonadota</taxon>
        <taxon>Alphaproteobacteria</taxon>
        <taxon>Sphingomonadales</taxon>
        <taxon>Sphingomonadaceae</taxon>
        <taxon>Sphingomonas</taxon>
    </lineage>
</organism>
<dbReference type="AlphaFoldDB" id="A0AA41DA36"/>
<sequence length="132" mass="14456">MIIDPENPPRAADGNRMPPAANSFGDFVRFLEDGQLDAELSEVLRKMSSDMAHTAIESGGKAKGKLTISLDFALDGRVFTIKAKHKVDVPEAKRPQSVMWSTEDGRFTPSNPQQGQLFGVREVRGPGFRDAV</sequence>
<accession>A0AA41DA36</accession>
<evidence type="ECO:0000313" key="4">
    <source>
        <dbReference type="Proteomes" id="UP000704529"/>
    </source>
</evidence>
<dbReference type="RefSeq" id="WP_126053613.1">
    <property type="nucleotide sequence ID" value="NZ_JACHNX010000038.1"/>
</dbReference>
<name>A0AA41DA36_9SPHN</name>
<comment type="caution">
    <text evidence="2">The sequence shown here is derived from an EMBL/GenBank/DDBJ whole genome shotgun (WGS) entry which is preliminary data.</text>
</comment>
<dbReference type="Proteomes" id="UP000704529">
    <property type="component" value="Unassembled WGS sequence"/>
</dbReference>
<protein>
    <submittedName>
        <fullName evidence="2">Uncharacterized protein</fullName>
    </submittedName>
</protein>
<keyword evidence="3" id="KW-1185">Reference proteome</keyword>
<evidence type="ECO:0000313" key="2">
    <source>
        <dbReference type="EMBL" id="MBN3556768.1"/>
    </source>
</evidence>
<reference evidence="2" key="2">
    <citation type="submission" date="2021-01" db="EMBL/GenBank/DDBJ databases">
        <title>Genome Sequencing of Type Strains.</title>
        <authorList>
            <person name="Lemaire J.F."/>
            <person name="Inderbitzin P."/>
            <person name="Collins S.B."/>
            <person name="Wespe N."/>
            <person name="Knight-Connoni V."/>
        </authorList>
    </citation>
    <scope>NUCLEOTIDE SEQUENCE</scope>
    <source>
        <strain evidence="2">DSM 14562</strain>
    </source>
</reference>
<evidence type="ECO:0000313" key="3">
    <source>
        <dbReference type="Proteomes" id="UP000584663"/>
    </source>
</evidence>
<gene>
    <name evidence="1" type="ORF">GGQ89_003894</name>
    <name evidence="2" type="ORF">JYA60_00720</name>
</gene>
<evidence type="ECO:0000313" key="1">
    <source>
        <dbReference type="EMBL" id="MBB4611644.1"/>
    </source>
</evidence>
<dbReference type="Proteomes" id="UP000584663">
    <property type="component" value="Unassembled WGS sequence"/>
</dbReference>
<dbReference type="EMBL" id="JACHNX010000038">
    <property type="protein sequence ID" value="MBB4611644.1"/>
    <property type="molecule type" value="Genomic_DNA"/>
</dbReference>
<reference evidence="1 3" key="1">
    <citation type="submission" date="2020-08" db="EMBL/GenBank/DDBJ databases">
        <title>Genomic Encyclopedia of Type Strains, Phase IV (KMG-IV): sequencing the most valuable type-strain genomes for metagenomic binning, comparative biology and taxonomic classification.</title>
        <authorList>
            <person name="Goeker M."/>
        </authorList>
    </citation>
    <scope>NUCLEOTIDE SEQUENCE [LARGE SCALE GENOMIC DNA]</scope>
    <source>
        <strain evidence="1 3">DSM 14562</strain>
    </source>
</reference>
<dbReference type="EMBL" id="JAFHKU010000062">
    <property type="protein sequence ID" value="MBN3556768.1"/>
    <property type="molecule type" value="Genomic_DNA"/>
</dbReference>